<gene>
    <name evidence="2" type="ORF">EYF80_016715</name>
</gene>
<name>A0A4Z2I6F7_9TELE</name>
<reference evidence="2 3" key="1">
    <citation type="submission" date="2019-03" db="EMBL/GenBank/DDBJ databases">
        <title>First draft genome of Liparis tanakae, snailfish: a comprehensive survey of snailfish specific genes.</title>
        <authorList>
            <person name="Kim W."/>
            <person name="Song I."/>
            <person name="Jeong J.-H."/>
            <person name="Kim D."/>
            <person name="Kim S."/>
            <person name="Ryu S."/>
            <person name="Song J.Y."/>
            <person name="Lee S.K."/>
        </authorList>
    </citation>
    <scope>NUCLEOTIDE SEQUENCE [LARGE SCALE GENOMIC DNA]</scope>
    <source>
        <tissue evidence="2">Muscle</tissue>
    </source>
</reference>
<evidence type="ECO:0000313" key="2">
    <source>
        <dbReference type="EMBL" id="TNN73045.1"/>
    </source>
</evidence>
<protein>
    <submittedName>
        <fullName evidence="2">Uncharacterized protein</fullName>
    </submittedName>
</protein>
<evidence type="ECO:0000313" key="3">
    <source>
        <dbReference type="Proteomes" id="UP000314294"/>
    </source>
</evidence>
<dbReference type="AlphaFoldDB" id="A0A4Z2I6F7"/>
<feature type="compositionally biased region" description="Basic and acidic residues" evidence="1">
    <location>
        <begin position="61"/>
        <end position="78"/>
    </location>
</feature>
<dbReference type="Proteomes" id="UP000314294">
    <property type="component" value="Unassembled WGS sequence"/>
</dbReference>
<proteinExistence type="predicted"/>
<keyword evidence="3" id="KW-1185">Reference proteome</keyword>
<comment type="caution">
    <text evidence="2">The sequence shown here is derived from an EMBL/GenBank/DDBJ whole genome shotgun (WGS) entry which is preliminary data.</text>
</comment>
<evidence type="ECO:0000256" key="1">
    <source>
        <dbReference type="SAM" id="MobiDB-lite"/>
    </source>
</evidence>
<sequence>MRSTLDSFRGGRVEFWVTEEQIVVVNQTMKKYEESHTTAYLQQCNEEKEGIGCPPELGVEEPGKEGIDAAEGGREQTRSKTASLDGEHAGDGRCVMRKGCLGIASLKQDLTTRAHLVGNEERHRVTAQAGYSGTDSPGTTQAAGARCDITGMAWISLV</sequence>
<dbReference type="EMBL" id="SRLO01000129">
    <property type="protein sequence ID" value="TNN73045.1"/>
    <property type="molecule type" value="Genomic_DNA"/>
</dbReference>
<organism evidence="2 3">
    <name type="scientific">Liparis tanakae</name>
    <name type="common">Tanaka's snailfish</name>
    <dbReference type="NCBI Taxonomy" id="230148"/>
    <lineage>
        <taxon>Eukaryota</taxon>
        <taxon>Metazoa</taxon>
        <taxon>Chordata</taxon>
        <taxon>Craniata</taxon>
        <taxon>Vertebrata</taxon>
        <taxon>Euteleostomi</taxon>
        <taxon>Actinopterygii</taxon>
        <taxon>Neopterygii</taxon>
        <taxon>Teleostei</taxon>
        <taxon>Neoteleostei</taxon>
        <taxon>Acanthomorphata</taxon>
        <taxon>Eupercaria</taxon>
        <taxon>Perciformes</taxon>
        <taxon>Cottioidei</taxon>
        <taxon>Cottales</taxon>
        <taxon>Liparidae</taxon>
        <taxon>Liparis</taxon>
    </lineage>
</organism>
<accession>A0A4Z2I6F7</accession>
<feature type="region of interest" description="Disordered" evidence="1">
    <location>
        <begin position="55"/>
        <end position="88"/>
    </location>
</feature>